<evidence type="ECO:0000256" key="10">
    <source>
        <dbReference type="RuleBase" id="RU004011"/>
    </source>
</evidence>
<keyword evidence="8" id="KW-0460">Magnesium</keyword>
<keyword evidence="5 8" id="KW-0418">Kinase</keyword>
<dbReference type="PROSITE" id="PS00469">
    <property type="entry name" value="NDPK"/>
    <property type="match status" value="1"/>
</dbReference>
<evidence type="ECO:0000256" key="7">
    <source>
        <dbReference type="ARBA" id="ARBA00023080"/>
    </source>
</evidence>
<dbReference type="RefSeq" id="WP_205017915.1">
    <property type="nucleotide sequence ID" value="NZ_JAFBEI010000057.1"/>
</dbReference>
<comment type="caution">
    <text evidence="13">The sequence shown here is derived from an EMBL/GenBank/DDBJ whole genome shotgun (WGS) entry which is preliminary data.</text>
</comment>
<accession>A0ABS2PPM6</accession>
<feature type="binding site" evidence="8 9">
    <location>
        <position position="57"/>
    </location>
    <ligand>
        <name>ATP</name>
        <dbReference type="ChEBI" id="CHEBI:30616"/>
    </ligand>
</feature>
<organism evidence="13 14">
    <name type="scientific">Streptococcus saliviloxodontae</name>
    <dbReference type="NCBI Taxonomy" id="1349416"/>
    <lineage>
        <taxon>Bacteria</taxon>
        <taxon>Bacillati</taxon>
        <taxon>Bacillota</taxon>
        <taxon>Bacilli</taxon>
        <taxon>Lactobacillales</taxon>
        <taxon>Streptococcaceae</taxon>
        <taxon>Streptococcus</taxon>
    </lineage>
</organism>
<keyword evidence="3 8" id="KW-0808">Transferase</keyword>
<feature type="binding site" evidence="8 9">
    <location>
        <position position="116"/>
    </location>
    <ligand>
        <name>ATP</name>
        <dbReference type="ChEBI" id="CHEBI:30616"/>
    </ligand>
</feature>
<keyword evidence="6 8" id="KW-0067">ATP-binding</keyword>
<feature type="binding site" evidence="8 9">
    <location>
        <position position="102"/>
    </location>
    <ligand>
        <name>ATP</name>
        <dbReference type="ChEBI" id="CHEBI:30616"/>
    </ligand>
</feature>
<comment type="cofactor">
    <cofactor evidence="1 8">
        <name>Mg(2+)</name>
        <dbReference type="ChEBI" id="CHEBI:18420"/>
    </cofactor>
</comment>
<dbReference type="InterPro" id="IPR001564">
    <property type="entry name" value="Nucleoside_diP_kinase"/>
</dbReference>
<feature type="binding site" evidence="8 9">
    <location>
        <position position="9"/>
    </location>
    <ligand>
        <name>ATP</name>
        <dbReference type="ChEBI" id="CHEBI:30616"/>
    </ligand>
</feature>
<feature type="active site" description="Pros-phosphohistidine intermediate" evidence="8 9">
    <location>
        <position position="119"/>
    </location>
</feature>
<evidence type="ECO:0000256" key="4">
    <source>
        <dbReference type="ARBA" id="ARBA00022741"/>
    </source>
</evidence>
<evidence type="ECO:0000313" key="14">
    <source>
        <dbReference type="Proteomes" id="UP000809081"/>
    </source>
</evidence>
<evidence type="ECO:0000256" key="5">
    <source>
        <dbReference type="ARBA" id="ARBA00022777"/>
    </source>
</evidence>
<comment type="subcellular location">
    <subcellularLocation>
        <location evidence="8">Cytoplasm</location>
    </subcellularLocation>
</comment>
<evidence type="ECO:0000256" key="6">
    <source>
        <dbReference type="ARBA" id="ARBA00022840"/>
    </source>
</evidence>
<feature type="domain" description="Nucleoside diphosphate kinase-like" evidence="12">
    <location>
        <begin position="1"/>
        <end position="139"/>
    </location>
</feature>
<evidence type="ECO:0000256" key="2">
    <source>
        <dbReference type="ARBA" id="ARBA00008142"/>
    </source>
</evidence>
<evidence type="ECO:0000259" key="12">
    <source>
        <dbReference type="SMART" id="SM00562"/>
    </source>
</evidence>
<protein>
    <recommendedName>
        <fullName evidence="8 11">Nucleoside diphosphate kinase</fullName>
        <shortName evidence="8">NDK</shortName>
        <shortName evidence="8">NDP kinase</shortName>
        <ecNumber evidence="8 11">2.7.4.6</ecNumber>
    </recommendedName>
    <alternativeName>
        <fullName evidence="8">Nucleoside-2-P kinase</fullName>
    </alternativeName>
</protein>
<evidence type="ECO:0000256" key="8">
    <source>
        <dbReference type="HAMAP-Rule" id="MF_00451"/>
    </source>
</evidence>
<comment type="function">
    <text evidence="8">Major role in the synthesis of nucleoside triphosphates other than ATP. The ATP gamma phosphate is transferred to the NDP beta phosphate via a ping-pong mechanism, using a phosphorylated active-site intermediate.</text>
</comment>
<dbReference type="InterPro" id="IPR034907">
    <property type="entry name" value="NDK-like_dom"/>
</dbReference>
<keyword evidence="4 8" id="KW-0547">Nucleotide-binding</keyword>
<gene>
    <name evidence="8" type="primary">ndk</name>
    <name evidence="13" type="ORF">JOC31_001896</name>
</gene>
<evidence type="ECO:0000256" key="3">
    <source>
        <dbReference type="ARBA" id="ARBA00022679"/>
    </source>
</evidence>
<name>A0ABS2PPM6_9STRE</name>
<sequence length="139" mass="15306">MEKTFFMIKPDGVERGLVGDVLKRIERRGFRLEKLEMRQIDRASLEKHYADLVDRPFFLGIAEFMMSAPVVMGVIAGPGVVASWRDMLGATNPAEAAPGTIRGDFATAPTGSIIPNIAHGSDSLESAQREIAIWFPEMN</sequence>
<keyword evidence="8" id="KW-0597">Phosphoprotein</keyword>
<dbReference type="PRINTS" id="PR01243">
    <property type="entry name" value="NUCDPKINASE"/>
</dbReference>
<dbReference type="Pfam" id="PF00334">
    <property type="entry name" value="NDK"/>
    <property type="match status" value="1"/>
</dbReference>
<dbReference type="GO" id="GO:0004550">
    <property type="term" value="F:nucleoside diphosphate kinase activity"/>
    <property type="evidence" value="ECO:0007669"/>
    <property type="project" value="UniProtKB-EC"/>
</dbReference>
<feature type="binding site" evidence="8 9">
    <location>
        <position position="85"/>
    </location>
    <ligand>
        <name>ATP</name>
        <dbReference type="ChEBI" id="CHEBI:30616"/>
    </ligand>
</feature>
<keyword evidence="7 8" id="KW-0546">Nucleotide metabolism</keyword>
<dbReference type="InterPro" id="IPR023005">
    <property type="entry name" value="Nucleoside_diP_kinase_AS"/>
</dbReference>
<dbReference type="Proteomes" id="UP000809081">
    <property type="component" value="Unassembled WGS sequence"/>
</dbReference>
<evidence type="ECO:0000256" key="1">
    <source>
        <dbReference type="ARBA" id="ARBA00001946"/>
    </source>
</evidence>
<comment type="subunit">
    <text evidence="8">Homotetramer.</text>
</comment>
<keyword evidence="8" id="KW-0963">Cytoplasm</keyword>
<evidence type="ECO:0000256" key="11">
    <source>
        <dbReference type="RuleBase" id="RU004013"/>
    </source>
</evidence>
<dbReference type="HAMAP" id="MF_00451">
    <property type="entry name" value="NDP_kinase"/>
    <property type="match status" value="1"/>
</dbReference>
<dbReference type="SMART" id="SM00562">
    <property type="entry name" value="NDK"/>
    <property type="match status" value="1"/>
</dbReference>
<reference evidence="13 14" key="1">
    <citation type="submission" date="2021-01" db="EMBL/GenBank/DDBJ databases">
        <title>Genomic Encyclopedia of Type Strains, Phase IV (KMG-IV): sequencing the most valuable type-strain genomes for metagenomic binning, comparative biology and taxonomic classification.</title>
        <authorList>
            <person name="Goeker M."/>
        </authorList>
    </citation>
    <scope>NUCLEOTIDE SEQUENCE [LARGE SCALE GENOMIC DNA]</scope>
    <source>
        <strain evidence="13 14">DSM 27513</strain>
    </source>
</reference>
<dbReference type="EMBL" id="JAFBEI010000057">
    <property type="protein sequence ID" value="MBM7637066.1"/>
    <property type="molecule type" value="Genomic_DNA"/>
</dbReference>
<proteinExistence type="inferred from homology"/>
<keyword evidence="14" id="KW-1185">Reference proteome</keyword>
<comment type="catalytic activity">
    <reaction evidence="8">
        <text>a ribonucleoside 5'-diphosphate + ATP = a ribonucleoside 5'-triphosphate + ADP</text>
        <dbReference type="Rhea" id="RHEA:18113"/>
        <dbReference type="ChEBI" id="CHEBI:30616"/>
        <dbReference type="ChEBI" id="CHEBI:57930"/>
        <dbReference type="ChEBI" id="CHEBI:61557"/>
        <dbReference type="ChEBI" id="CHEBI:456216"/>
        <dbReference type="EC" id="2.7.4.6"/>
    </reaction>
</comment>
<dbReference type="EC" id="2.7.4.6" evidence="8 11"/>
<evidence type="ECO:0000256" key="9">
    <source>
        <dbReference type="PROSITE-ProRule" id="PRU00706"/>
    </source>
</evidence>
<comment type="catalytic activity">
    <reaction evidence="8 11">
        <text>a 2'-deoxyribonucleoside 5'-diphosphate + ATP = a 2'-deoxyribonucleoside 5'-triphosphate + ADP</text>
        <dbReference type="Rhea" id="RHEA:44640"/>
        <dbReference type="ChEBI" id="CHEBI:30616"/>
        <dbReference type="ChEBI" id="CHEBI:61560"/>
        <dbReference type="ChEBI" id="CHEBI:73316"/>
        <dbReference type="ChEBI" id="CHEBI:456216"/>
        <dbReference type="EC" id="2.7.4.6"/>
    </reaction>
</comment>
<feature type="binding site" evidence="8 9">
    <location>
        <position position="91"/>
    </location>
    <ligand>
        <name>ATP</name>
        <dbReference type="ChEBI" id="CHEBI:30616"/>
    </ligand>
</feature>
<comment type="similarity">
    <text evidence="2 8 9 10">Belongs to the NDK family.</text>
</comment>
<dbReference type="Gene3D" id="3.30.70.141">
    <property type="entry name" value="Nucleoside diphosphate kinase-like domain"/>
    <property type="match status" value="1"/>
</dbReference>
<dbReference type="SUPFAM" id="SSF54919">
    <property type="entry name" value="Nucleoside diphosphate kinase, NDK"/>
    <property type="match status" value="1"/>
</dbReference>
<dbReference type="PROSITE" id="PS51374">
    <property type="entry name" value="NDPK_LIKE"/>
    <property type="match status" value="1"/>
</dbReference>
<keyword evidence="8" id="KW-0479">Metal-binding</keyword>
<dbReference type="NCBIfam" id="NF001908">
    <property type="entry name" value="PRK00668.1"/>
    <property type="match status" value="1"/>
</dbReference>
<dbReference type="InterPro" id="IPR036850">
    <property type="entry name" value="NDK-like_dom_sf"/>
</dbReference>
<evidence type="ECO:0000313" key="13">
    <source>
        <dbReference type="EMBL" id="MBM7637066.1"/>
    </source>
</evidence>
<dbReference type="CDD" id="cd04413">
    <property type="entry name" value="NDPk_I"/>
    <property type="match status" value="1"/>
</dbReference>
<dbReference type="PANTHER" id="PTHR11349">
    <property type="entry name" value="NUCLEOSIDE DIPHOSPHATE KINASE"/>
    <property type="match status" value="1"/>
</dbReference>